<name>A0A067EJN3_CITSI</name>
<evidence type="ECO:0000313" key="2">
    <source>
        <dbReference type="EMBL" id="KDO55278.1"/>
    </source>
</evidence>
<feature type="chain" id="PRO_5001636452" description="Secreted protein" evidence="1">
    <location>
        <begin position="25"/>
        <end position="112"/>
    </location>
</feature>
<evidence type="ECO:0000256" key="1">
    <source>
        <dbReference type="SAM" id="SignalP"/>
    </source>
</evidence>
<accession>A0A067EJN3</accession>
<gene>
    <name evidence="2" type="ORF">CISIN_1g033729mg</name>
</gene>
<evidence type="ECO:0000313" key="3">
    <source>
        <dbReference type="Proteomes" id="UP000027120"/>
    </source>
</evidence>
<evidence type="ECO:0008006" key="4">
    <source>
        <dbReference type="Google" id="ProtNLM"/>
    </source>
</evidence>
<protein>
    <recommendedName>
        <fullName evidence="4">Secreted protein</fullName>
    </recommendedName>
</protein>
<proteinExistence type="predicted"/>
<dbReference type="AlphaFoldDB" id="A0A067EJN3"/>
<reference evidence="2 3" key="1">
    <citation type="submission" date="2014-04" db="EMBL/GenBank/DDBJ databases">
        <authorList>
            <consortium name="International Citrus Genome Consortium"/>
            <person name="Gmitter F."/>
            <person name="Chen C."/>
            <person name="Farmerie W."/>
            <person name="Harkins T."/>
            <person name="Desany B."/>
            <person name="Mohiuddin M."/>
            <person name="Kodira C."/>
            <person name="Borodovsky M."/>
            <person name="Lomsadze A."/>
            <person name="Burns P."/>
            <person name="Jenkins J."/>
            <person name="Prochnik S."/>
            <person name="Shu S."/>
            <person name="Chapman J."/>
            <person name="Pitluck S."/>
            <person name="Schmutz J."/>
            <person name="Rokhsar D."/>
        </authorList>
    </citation>
    <scope>NUCLEOTIDE SEQUENCE</scope>
</reference>
<dbReference type="Proteomes" id="UP000027120">
    <property type="component" value="Unassembled WGS sequence"/>
</dbReference>
<feature type="signal peptide" evidence="1">
    <location>
        <begin position="1"/>
        <end position="24"/>
    </location>
</feature>
<sequence length="112" mass="11639">MVDSRLRVGSLLLASVCRAAAAAGARFIACWPCDSRGCLLAAAVLGLRRSAVMMAVSEAARTEGVPECLVLAVEVAKTTRAVARVARATALQLGGQQFEPPQKHCGGISFLN</sequence>
<keyword evidence="3" id="KW-1185">Reference proteome</keyword>
<keyword evidence="1" id="KW-0732">Signal</keyword>
<dbReference type="EMBL" id="KK784987">
    <property type="protein sequence ID" value="KDO55278.1"/>
    <property type="molecule type" value="Genomic_DNA"/>
</dbReference>
<organism evidence="2 3">
    <name type="scientific">Citrus sinensis</name>
    <name type="common">Sweet orange</name>
    <name type="synonym">Citrus aurantium var. sinensis</name>
    <dbReference type="NCBI Taxonomy" id="2711"/>
    <lineage>
        <taxon>Eukaryota</taxon>
        <taxon>Viridiplantae</taxon>
        <taxon>Streptophyta</taxon>
        <taxon>Embryophyta</taxon>
        <taxon>Tracheophyta</taxon>
        <taxon>Spermatophyta</taxon>
        <taxon>Magnoliopsida</taxon>
        <taxon>eudicotyledons</taxon>
        <taxon>Gunneridae</taxon>
        <taxon>Pentapetalae</taxon>
        <taxon>rosids</taxon>
        <taxon>malvids</taxon>
        <taxon>Sapindales</taxon>
        <taxon>Rutaceae</taxon>
        <taxon>Aurantioideae</taxon>
        <taxon>Citrus</taxon>
    </lineage>
</organism>